<dbReference type="InterPro" id="IPR013325">
    <property type="entry name" value="RNA_pol_sigma_r2"/>
</dbReference>
<dbReference type="EMBL" id="RJTH01000010">
    <property type="protein sequence ID" value="RUM22278.1"/>
    <property type="molecule type" value="Genomic_DNA"/>
</dbReference>
<dbReference type="Gene3D" id="1.10.10.10">
    <property type="entry name" value="Winged helix-like DNA-binding domain superfamily/Winged helix DNA-binding domain"/>
    <property type="match status" value="1"/>
</dbReference>
<keyword evidence="3" id="KW-0731">Sigma factor</keyword>
<keyword evidence="8" id="KW-1185">Reference proteome</keyword>
<evidence type="ECO:0000256" key="1">
    <source>
        <dbReference type="ARBA" id="ARBA00010641"/>
    </source>
</evidence>
<dbReference type="InterPro" id="IPR013324">
    <property type="entry name" value="RNA_pol_sigma_r3/r4-like"/>
</dbReference>
<dbReference type="SUPFAM" id="SSF88659">
    <property type="entry name" value="Sigma3 and sigma4 domains of RNA polymerase sigma factors"/>
    <property type="match status" value="1"/>
</dbReference>
<evidence type="ECO:0000256" key="2">
    <source>
        <dbReference type="ARBA" id="ARBA00023015"/>
    </source>
</evidence>
<keyword evidence="4" id="KW-0804">Transcription</keyword>
<organism evidence="7 8">
    <name type="scientific">Rhizobium vallis</name>
    <dbReference type="NCBI Taxonomy" id="634290"/>
    <lineage>
        <taxon>Bacteria</taxon>
        <taxon>Pseudomonadati</taxon>
        <taxon>Pseudomonadota</taxon>
        <taxon>Alphaproteobacteria</taxon>
        <taxon>Hyphomicrobiales</taxon>
        <taxon>Rhizobiaceae</taxon>
        <taxon>Rhizobium/Agrobacterium group</taxon>
        <taxon>Rhizobium</taxon>
    </lineage>
</organism>
<evidence type="ECO:0000313" key="8">
    <source>
        <dbReference type="Proteomes" id="UP000278823"/>
    </source>
</evidence>
<sequence>MTPLARQELIEAARHGDEQALVLLLDVCRPNLRRYARRNCATEDVEEAVQDALFILYRRLGTLRTVATFSGWLFQIVKRTCLRRLQRRKSEVFAEEKDEQSYDSSDLEMRLDLCRSIMMLPAIYRDVVILRDIKGLTAEEAASKLGTSVEATKSRLHRGRYLIRQSLA</sequence>
<dbReference type="Gene3D" id="1.10.1740.10">
    <property type="match status" value="1"/>
</dbReference>
<dbReference type="CDD" id="cd06171">
    <property type="entry name" value="Sigma70_r4"/>
    <property type="match status" value="1"/>
</dbReference>
<dbReference type="GO" id="GO:0006352">
    <property type="term" value="P:DNA-templated transcription initiation"/>
    <property type="evidence" value="ECO:0007669"/>
    <property type="project" value="InterPro"/>
</dbReference>
<dbReference type="Proteomes" id="UP000278823">
    <property type="component" value="Unassembled WGS sequence"/>
</dbReference>
<dbReference type="Pfam" id="PF08281">
    <property type="entry name" value="Sigma70_r4_2"/>
    <property type="match status" value="1"/>
</dbReference>
<name>A0A3S0SMY5_9HYPH</name>
<dbReference type="OrthoDB" id="9780326at2"/>
<dbReference type="InterPro" id="IPR013249">
    <property type="entry name" value="RNA_pol_sigma70_r4_t2"/>
</dbReference>
<dbReference type="InterPro" id="IPR014284">
    <property type="entry name" value="RNA_pol_sigma-70_dom"/>
</dbReference>
<evidence type="ECO:0000313" key="7">
    <source>
        <dbReference type="EMBL" id="RUM22278.1"/>
    </source>
</evidence>
<evidence type="ECO:0000259" key="6">
    <source>
        <dbReference type="Pfam" id="PF08281"/>
    </source>
</evidence>
<accession>A0A3S0SMY5</accession>
<comment type="similarity">
    <text evidence="1">Belongs to the sigma-70 factor family. ECF subfamily.</text>
</comment>
<dbReference type="AlphaFoldDB" id="A0A3S0SMY5"/>
<feature type="domain" description="RNA polymerase sigma factor 70 region 4 type 2" evidence="6">
    <location>
        <begin position="116"/>
        <end position="160"/>
    </location>
</feature>
<dbReference type="PANTHER" id="PTHR43133:SF51">
    <property type="entry name" value="RNA POLYMERASE SIGMA FACTOR"/>
    <property type="match status" value="1"/>
</dbReference>
<dbReference type="Pfam" id="PF04542">
    <property type="entry name" value="Sigma70_r2"/>
    <property type="match status" value="1"/>
</dbReference>
<dbReference type="InterPro" id="IPR036388">
    <property type="entry name" value="WH-like_DNA-bd_sf"/>
</dbReference>
<keyword evidence="2" id="KW-0805">Transcription regulation</keyword>
<evidence type="ECO:0000256" key="3">
    <source>
        <dbReference type="ARBA" id="ARBA00023082"/>
    </source>
</evidence>
<dbReference type="InterPro" id="IPR007627">
    <property type="entry name" value="RNA_pol_sigma70_r2"/>
</dbReference>
<comment type="caution">
    <text evidence="7">The sequence shown here is derived from an EMBL/GenBank/DDBJ whole genome shotgun (WGS) entry which is preliminary data.</text>
</comment>
<reference evidence="8" key="1">
    <citation type="submission" date="2018-11" db="EMBL/GenBank/DDBJ databases">
        <title>Rhizobium chutanense sp. nov., isolated from root nodules of Phaseolus vulgaris in China.</title>
        <authorList>
            <person name="Huo Y."/>
        </authorList>
    </citation>
    <scope>NUCLEOTIDE SEQUENCE [LARGE SCALE GENOMIC DNA]</scope>
    <source>
        <strain evidence="8">CCBAU 65647</strain>
    </source>
</reference>
<dbReference type="GO" id="GO:0016987">
    <property type="term" value="F:sigma factor activity"/>
    <property type="evidence" value="ECO:0007669"/>
    <property type="project" value="UniProtKB-KW"/>
</dbReference>
<dbReference type="SUPFAM" id="SSF88946">
    <property type="entry name" value="Sigma2 domain of RNA polymerase sigma factors"/>
    <property type="match status" value="1"/>
</dbReference>
<evidence type="ECO:0000256" key="4">
    <source>
        <dbReference type="ARBA" id="ARBA00023163"/>
    </source>
</evidence>
<dbReference type="NCBIfam" id="TIGR02937">
    <property type="entry name" value="sigma70-ECF"/>
    <property type="match status" value="1"/>
</dbReference>
<dbReference type="RefSeq" id="WP_126924011.1">
    <property type="nucleotide sequence ID" value="NZ_ML133695.1"/>
</dbReference>
<protein>
    <submittedName>
        <fullName evidence="7">Sigma-70 family RNA polymerase sigma factor</fullName>
    </submittedName>
</protein>
<dbReference type="InterPro" id="IPR039425">
    <property type="entry name" value="RNA_pol_sigma-70-like"/>
</dbReference>
<dbReference type="GO" id="GO:0003677">
    <property type="term" value="F:DNA binding"/>
    <property type="evidence" value="ECO:0007669"/>
    <property type="project" value="InterPro"/>
</dbReference>
<evidence type="ECO:0000259" key="5">
    <source>
        <dbReference type="Pfam" id="PF04542"/>
    </source>
</evidence>
<dbReference type="PANTHER" id="PTHR43133">
    <property type="entry name" value="RNA POLYMERASE ECF-TYPE SIGMA FACTO"/>
    <property type="match status" value="1"/>
</dbReference>
<feature type="domain" description="RNA polymerase sigma-70 region 2" evidence="5">
    <location>
        <begin position="28"/>
        <end position="89"/>
    </location>
</feature>
<gene>
    <name evidence="7" type="ORF">EFQ99_25700</name>
</gene>
<proteinExistence type="inferred from homology"/>